<dbReference type="AlphaFoldDB" id="A0A9P4N535"/>
<feature type="compositionally biased region" description="Polar residues" evidence="1">
    <location>
        <begin position="122"/>
        <end position="133"/>
    </location>
</feature>
<organism evidence="2 3">
    <name type="scientific">Lojkania enalia</name>
    <dbReference type="NCBI Taxonomy" id="147567"/>
    <lineage>
        <taxon>Eukaryota</taxon>
        <taxon>Fungi</taxon>
        <taxon>Dikarya</taxon>
        <taxon>Ascomycota</taxon>
        <taxon>Pezizomycotina</taxon>
        <taxon>Dothideomycetes</taxon>
        <taxon>Pleosporomycetidae</taxon>
        <taxon>Pleosporales</taxon>
        <taxon>Pleosporales incertae sedis</taxon>
        <taxon>Lojkania</taxon>
    </lineage>
</organism>
<sequence>MWTTQTPPPPSFRDTNKTNMLSSWFGLPENETWTVKSPKMQLSVNDEAGIILEYSCMSGSIPINQADVVLIDDTTTRPTLEPTLHSPFSRAWVAHTTSPSSATWASVSSSIDSTSTLHSKSPTPTCRSSTGKDTPSTRPPIKPTPISPSSLVAHSPSKTALGPHAPSPSPWARAQAPSSSPPAPLSTVNTLANSILKCTPLTSSTQPYIRGQLPVAAIDGASSTKW</sequence>
<dbReference type="Proteomes" id="UP000800093">
    <property type="component" value="Unassembled WGS sequence"/>
</dbReference>
<reference evidence="3" key="1">
    <citation type="journal article" date="2020" name="Stud. Mycol.">
        <title>101 Dothideomycetes genomes: A test case for predicting lifestyles and emergence of pathogens.</title>
        <authorList>
            <person name="Haridas S."/>
            <person name="Albert R."/>
            <person name="Binder M."/>
            <person name="Bloem J."/>
            <person name="LaButti K."/>
            <person name="Salamov A."/>
            <person name="Andreopoulos B."/>
            <person name="Baker S."/>
            <person name="Barry K."/>
            <person name="Bills G."/>
            <person name="Bluhm B."/>
            <person name="Cannon C."/>
            <person name="Castanera R."/>
            <person name="Culley D."/>
            <person name="Daum C."/>
            <person name="Ezra D."/>
            <person name="Gonzalez J."/>
            <person name="Henrissat B."/>
            <person name="Kuo A."/>
            <person name="Liang C."/>
            <person name="Lipzen A."/>
            <person name="Lutzoni F."/>
            <person name="Magnuson J."/>
            <person name="Mondo S."/>
            <person name="Nolan M."/>
            <person name="Ohm R."/>
            <person name="Pangilinan J."/>
            <person name="Park H.-J."/>
            <person name="Ramirez L."/>
            <person name="Alfaro M."/>
            <person name="Sun H."/>
            <person name="Tritt A."/>
            <person name="Yoshinaga Y."/>
            <person name="Zwiers L.-H."/>
            <person name="Turgeon B."/>
            <person name="Goodwin S."/>
            <person name="Spatafora J."/>
            <person name="Crous P."/>
            <person name="Grigoriev I."/>
        </authorList>
    </citation>
    <scope>NUCLEOTIDE SEQUENCE [LARGE SCALE GENOMIC DNA]</scope>
    <source>
        <strain evidence="3">CBS 304.66</strain>
    </source>
</reference>
<dbReference type="OrthoDB" id="200349at2759"/>
<keyword evidence="3" id="KW-1185">Reference proteome</keyword>
<accession>A0A9P4N535</accession>
<proteinExistence type="predicted"/>
<name>A0A9P4N535_9PLEO</name>
<gene>
    <name evidence="2" type="ORF">CC78DRAFT_582242</name>
</gene>
<protein>
    <submittedName>
        <fullName evidence="2">Uncharacterized protein</fullName>
    </submittedName>
</protein>
<feature type="compositionally biased region" description="Pro residues" evidence="1">
    <location>
        <begin position="137"/>
        <end position="146"/>
    </location>
</feature>
<comment type="caution">
    <text evidence="2">The sequence shown here is derived from an EMBL/GenBank/DDBJ whole genome shotgun (WGS) entry which is preliminary data.</text>
</comment>
<evidence type="ECO:0000256" key="1">
    <source>
        <dbReference type="SAM" id="MobiDB-lite"/>
    </source>
</evidence>
<dbReference type="EMBL" id="ML986636">
    <property type="protein sequence ID" value="KAF2262799.1"/>
    <property type="molecule type" value="Genomic_DNA"/>
</dbReference>
<evidence type="ECO:0000313" key="2">
    <source>
        <dbReference type="EMBL" id="KAF2262799.1"/>
    </source>
</evidence>
<feature type="region of interest" description="Disordered" evidence="1">
    <location>
        <begin position="113"/>
        <end position="186"/>
    </location>
</feature>
<evidence type="ECO:0000313" key="3">
    <source>
        <dbReference type="Proteomes" id="UP000800093"/>
    </source>
</evidence>